<feature type="non-terminal residue" evidence="1">
    <location>
        <position position="1"/>
    </location>
</feature>
<dbReference type="AlphaFoldDB" id="A0A147BIF3"/>
<evidence type="ECO:0000313" key="1">
    <source>
        <dbReference type="EMBL" id="JAR90567.1"/>
    </source>
</evidence>
<dbReference type="EMBL" id="GEGO01004837">
    <property type="protein sequence ID" value="JAR90567.1"/>
    <property type="molecule type" value="Transcribed_RNA"/>
</dbReference>
<proteinExistence type="predicted"/>
<name>A0A147BIF3_IXORI</name>
<reference evidence="1" key="1">
    <citation type="journal article" date="2018" name="PLoS Negl. Trop. Dis.">
        <title>Sialome diversity of ticks revealed by RNAseq of single tick salivary glands.</title>
        <authorList>
            <person name="Perner J."/>
            <person name="Kropackova S."/>
            <person name="Kopacek P."/>
            <person name="Ribeiro J.M."/>
        </authorList>
    </citation>
    <scope>NUCLEOTIDE SEQUENCE</scope>
    <source>
        <strain evidence="1">Siblings of single egg batch collected in Ceske Budejovice</strain>
        <tissue evidence="1">Salivary glands</tissue>
    </source>
</reference>
<accession>A0A147BIF3</accession>
<organism evidence="1">
    <name type="scientific">Ixodes ricinus</name>
    <name type="common">Common tick</name>
    <name type="synonym">Acarus ricinus</name>
    <dbReference type="NCBI Taxonomy" id="34613"/>
    <lineage>
        <taxon>Eukaryota</taxon>
        <taxon>Metazoa</taxon>
        <taxon>Ecdysozoa</taxon>
        <taxon>Arthropoda</taxon>
        <taxon>Chelicerata</taxon>
        <taxon>Arachnida</taxon>
        <taxon>Acari</taxon>
        <taxon>Parasitiformes</taxon>
        <taxon>Ixodida</taxon>
        <taxon>Ixodoidea</taxon>
        <taxon>Ixodidae</taxon>
        <taxon>Ixodinae</taxon>
        <taxon>Ixodes</taxon>
    </lineage>
</organism>
<sequence length="138" mass="16123">WGTCSKACLSKLLLLQKRAVRSIANVSYGEHTRPYFIKYSLLTAEQSLTQKLAIYMFHKIKLHPEFVQENYINKGSTYTFRHTHYLQSRIRTNYGSQKILNQIAQLLNNHPEILSMINSSNTLHTFKSTIKSFLLRLM</sequence>
<protein>
    <submittedName>
        <fullName evidence="1">Putative polyprotein</fullName>
    </submittedName>
</protein>